<dbReference type="EMBL" id="FMZA01000001">
    <property type="protein sequence ID" value="SDB96627.1"/>
    <property type="molecule type" value="Genomic_DNA"/>
</dbReference>
<evidence type="ECO:0000313" key="1">
    <source>
        <dbReference type="EMBL" id="SDB96627.1"/>
    </source>
</evidence>
<dbReference type="STRING" id="1236220.SAMN04488112_101175"/>
<sequence length="109" mass="12564">MEVMVHERSIWNKAPSKMSKYEKLRRKESEKTEFRSLDSISLQRVCRLIECSKLEEQPIVIRFVNSGRVRESIGHVVGIDLVKRMLLICNGEFQEAISFTAIVGADKLP</sequence>
<evidence type="ECO:0000313" key="2">
    <source>
        <dbReference type="Proteomes" id="UP000199387"/>
    </source>
</evidence>
<gene>
    <name evidence="1" type="ORF">SAMN04488112_101175</name>
</gene>
<proteinExistence type="predicted"/>
<protein>
    <submittedName>
        <fullName evidence="1">YolD-like protein</fullName>
    </submittedName>
</protein>
<keyword evidence="2" id="KW-1185">Reference proteome</keyword>
<dbReference type="OrthoDB" id="2376882at2"/>
<dbReference type="InterPro" id="IPR014962">
    <property type="entry name" value="YolD"/>
</dbReference>
<dbReference type="Proteomes" id="UP000199387">
    <property type="component" value="Unassembled WGS sequence"/>
</dbReference>
<dbReference type="AlphaFoldDB" id="A0A1G6HQQ3"/>
<dbReference type="RefSeq" id="WP_091565537.1">
    <property type="nucleotide sequence ID" value="NZ_FMZA01000001.1"/>
</dbReference>
<accession>A0A1G6HQQ3</accession>
<organism evidence="1 2">
    <name type="scientific">Melghirimyces thermohalophilus</name>
    <dbReference type="NCBI Taxonomy" id="1236220"/>
    <lineage>
        <taxon>Bacteria</taxon>
        <taxon>Bacillati</taxon>
        <taxon>Bacillota</taxon>
        <taxon>Bacilli</taxon>
        <taxon>Bacillales</taxon>
        <taxon>Thermoactinomycetaceae</taxon>
        <taxon>Melghirimyces</taxon>
    </lineage>
</organism>
<name>A0A1G6HQQ3_9BACL</name>
<reference evidence="1 2" key="1">
    <citation type="submission" date="2016-10" db="EMBL/GenBank/DDBJ databases">
        <authorList>
            <person name="de Groot N.N."/>
        </authorList>
    </citation>
    <scope>NUCLEOTIDE SEQUENCE [LARGE SCALE GENOMIC DNA]</scope>
    <source>
        <strain evidence="1 2">DSM 45514</strain>
    </source>
</reference>
<dbReference type="Pfam" id="PF08863">
    <property type="entry name" value="YolD"/>
    <property type="match status" value="1"/>
</dbReference>